<dbReference type="PROSITE" id="PS51186">
    <property type="entry name" value="GNAT"/>
    <property type="match status" value="2"/>
</dbReference>
<dbReference type="Pfam" id="PF00583">
    <property type="entry name" value="Acetyltransf_1"/>
    <property type="match status" value="1"/>
</dbReference>
<sequence length="371" mass="43671">MIEIVEIKDSKGLKEFINFAWDVYKNDPNWVPPLKYDLLKTLKGKNNALFLNGTHTFFMAYEKNKPLGRILVGINETLNKKKNQKDGYISLFECVENYEIAERLFDAAAKWLRDRGINCMKGPFSPTNGDDYKGLLVEGFDGPPVLMNSYNPEYYVRFFEKYGFVKHEDLYAYYFDPKNNEIENYKRPVEYAMKRYNFRIEPLNLKNLEKEMVDIKKVMDAAMPEWEDLTPPSLEDIRAEVKQLKSMADPDFVLIARSGDEPIGFLICLPDYNQVFKRMNGRLFPIGIFKYLWYKRKIDGLRLFVLFVVPEYRKKAVSSAMFYKGLEAAKRKNLRYAEGSTIGENNLEMRRDAEKAGGRHYRTYRIYRKDI</sequence>
<accession>A0A4R7KPE8</accession>
<evidence type="ECO:0000259" key="1">
    <source>
        <dbReference type="PROSITE" id="PS51186"/>
    </source>
</evidence>
<dbReference type="InterPro" id="IPR016181">
    <property type="entry name" value="Acyl_CoA_acyltransferase"/>
</dbReference>
<dbReference type="InterPro" id="IPR039968">
    <property type="entry name" value="BcerS-like"/>
</dbReference>
<dbReference type="GO" id="GO:0016747">
    <property type="term" value="F:acyltransferase activity, transferring groups other than amino-acyl groups"/>
    <property type="evidence" value="ECO:0007669"/>
    <property type="project" value="InterPro"/>
</dbReference>
<gene>
    <name evidence="2" type="ORF">EDD71_110109</name>
</gene>
<protein>
    <recommendedName>
        <fullName evidence="1">N-acetyltransferase domain-containing protein</fullName>
    </recommendedName>
</protein>
<dbReference type="SUPFAM" id="SSF55729">
    <property type="entry name" value="Acyl-CoA N-acyltransferases (Nat)"/>
    <property type="match status" value="1"/>
</dbReference>
<proteinExistence type="predicted"/>
<comment type="caution">
    <text evidence="2">The sequence shown here is derived from an EMBL/GenBank/DDBJ whole genome shotgun (WGS) entry which is preliminary data.</text>
</comment>
<evidence type="ECO:0000313" key="3">
    <source>
        <dbReference type="Proteomes" id="UP000295325"/>
    </source>
</evidence>
<dbReference type="PANTHER" id="PTHR41368:SF1">
    <property type="entry name" value="PROTEIN YGHO"/>
    <property type="match status" value="1"/>
</dbReference>
<dbReference type="Proteomes" id="UP000295325">
    <property type="component" value="Unassembled WGS sequence"/>
</dbReference>
<dbReference type="AlphaFoldDB" id="A0A4R7KPE8"/>
<keyword evidence="3" id="KW-1185">Reference proteome</keyword>
<dbReference type="EMBL" id="SOAZ01000010">
    <property type="protein sequence ID" value="TDT60991.1"/>
    <property type="molecule type" value="Genomic_DNA"/>
</dbReference>
<dbReference type="Gene3D" id="3.40.630.30">
    <property type="match status" value="1"/>
</dbReference>
<reference evidence="2 3" key="1">
    <citation type="submission" date="2019-03" db="EMBL/GenBank/DDBJ databases">
        <title>Genomic Encyclopedia of Type Strains, Phase IV (KMG-IV): sequencing the most valuable type-strain genomes for metagenomic binning, comparative biology and taxonomic classification.</title>
        <authorList>
            <person name="Goeker M."/>
        </authorList>
    </citation>
    <scope>NUCLEOTIDE SEQUENCE [LARGE SCALE GENOMIC DNA]</scope>
    <source>
        <strain evidence="2 3">DSM 24455</strain>
    </source>
</reference>
<dbReference type="OrthoDB" id="9806005at2"/>
<name>A0A4R7KPE8_9CLOT</name>
<organism evidence="2 3">
    <name type="scientific">Fonticella tunisiensis</name>
    <dbReference type="NCBI Taxonomy" id="1096341"/>
    <lineage>
        <taxon>Bacteria</taxon>
        <taxon>Bacillati</taxon>
        <taxon>Bacillota</taxon>
        <taxon>Clostridia</taxon>
        <taxon>Eubacteriales</taxon>
        <taxon>Clostridiaceae</taxon>
        <taxon>Fonticella</taxon>
    </lineage>
</organism>
<dbReference type="InterPro" id="IPR000182">
    <property type="entry name" value="GNAT_dom"/>
</dbReference>
<dbReference type="RefSeq" id="WP_133628164.1">
    <property type="nucleotide sequence ID" value="NZ_SOAZ01000010.1"/>
</dbReference>
<feature type="domain" description="N-acetyltransferase" evidence="1">
    <location>
        <begin position="213"/>
        <end position="371"/>
    </location>
</feature>
<feature type="domain" description="N-acetyltransferase" evidence="1">
    <location>
        <begin position="1"/>
        <end position="196"/>
    </location>
</feature>
<evidence type="ECO:0000313" key="2">
    <source>
        <dbReference type="EMBL" id="TDT60991.1"/>
    </source>
</evidence>
<dbReference type="PANTHER" id="PTHR41368">
    <property type="entry name" value="PROTEIN YGHO"/>
    <property type="match status" value="1"/>
</dbReference>